<organism evidence="2 3">
    <name type="scientific">Aureobasidium melanogenum</name>
    <name type="common">Aureobasidium pullulans var. melanogenum</name>
    <dbReference type="NCBI Taxonomy" id="46634"/>
    <lineage>
        <taxon>Eukaryota</taxon>
        <taxon>Fungi</taxon>
        <taxon>Dikarya</taxon>
        <taxon>Ascomycota</taxon>
        <taxon>Pezizomycotina</taxon>
        <taxon>Dothideomycetes</taxon>
        <taxon>Dothideomycetidae</taxon>
        <taxon>Dothideales</taxon>
        <taxon>Saccotheciaceae</taxon>
        <taxon>Aureobasidium</taxon>
    </lineage>
</organism>
<reference evidence="2" key="2">
    <citation type="submission" date="2021-08" db="EMBL/GenBank/DDBJ databases">
        <authorList>
            <person name="Gostincar C."/>
            <person name="Sun X."/>
            <person name="Song Z."/>
            <person name="Gunde-Cimerman N."/>
        </authorList>
    </citation>
    <scope>NUCLEOTIDE SEQUENCE</scope>
    <source>
        <strain evidence="2">EXF-9911</strain>
    </source>
</reference>
<dbReference type="Proteomes" id="UP000779574">
    <property type="component" value="Unassembled WGS sequence"/>
</dbReference>
<evidence type="ECO:0000313" key="3">
    <source>
        <dbReference type="Proteomes" id="UP000779574"/>
    </source>
</evidence>
<reference evidence="2" key="1">
    <citation type="journal article" date="2021" name="J Fungi (Basel)">
        <title>Virulence traits and population genomics of the black yeast Aureobasidium melanogenum.</title>
        <authorList>
            <person name="Cernosa A."/>
            <person name="Sun X."/>
            <person name="Gostincar C."/>
            <person name="Fang C."/>
            <person name="Gunde-Cimerman N."/>
            <person name="Song Z."/>
        </authorList>
    </citation>
    <scope>NUCLEOTIDE SEQUENCE</scope>
    <source>
        <strain evidence="2">EXF-9911</strain>
    </source>
</reference>
<feature type="compositionally biased region" description="Low complexity" evidence="1">
    <location>
        <begin position="213"/>
        <end position="229"/>
    </location>
</feature>
<name>A0A9P8E0X9_AURME</name>
<feature type="compositionally biased region" description="Basic and acidic residues" evidence="1">
    <location>
        <begin position="271"/>
        <end position="283"/>
    </location>
</feature>
<gene>
    <name evidence="2" type="ORF">KCU76_g17377</name>
</gene>
<accession>A0A9P8E0X9</accession>
<evidence type="ECO:0000313" key="2">
    <source>
        <dbReference type="EMBL" id="KAG9669037.1"/>
    </source>
</evidence>
<protein>
    <submittedName>
        <fullName evidence="2">Uncharacterized protein</fullName>
    </submittedName>
</protein>
<dbReference type="AlphaFoldDB" id="A0A9P8E0X9"/>
<feature type="non-terminal residue" evidence="2">
    <location>
        <position position="299"/>
    </location>
</feature>
<proteinExistence type="predicted"/>
<comment type="caution">
    <text evidence="2">The sequence shown here is derived from an EMBL/GenBank/DDBJ whole genome shotgun (WGS) entry which is preliminary data.</text>
</comment>
<evidence type="ECO:0000256" key="1">
    <source>
        <dbReference type="SAM" id="MobiDB-lite"/>
    </source>
</evidence>
<feature type="region of interest" description="Disordered" evidence="1">
    <location>
        <begin position="185"/>
        <end position="299"/>
    </location>
</feature>
<sequence>MPTDCLAFDSKSTLVYVSGFQPPRVKAVAIFVGWGKVRSRSAGFDLGESVVLFLAALADLDVDGPVMAISIATGWSAPVFDSVALILSAAAAIGRETLVRHSGRLPLYAYAEDSRSIVGDAHNLSQASSVVILDVEFRAGVLNVRDLTKGSIMCEKRDKAIFKAMARHDKICGCGAFEFIHQNEGNSRSSKTPLSSKTRTSSTAPKSTRAHGSTKTSTSSKPPKPTKSSQAHASLKTRTSFKTAKTSDRPVASKTSTSPKTPIYNTFTSVDCEKDPSNDKSDNESDYDDNIFKGMTRKF</sequence>
<feature type="compositionally biased region" description="Polar residues" evidence="1">
    <location>
        <begin position="230"/>
        <end position="244"/>
    </location>
</feature>
<feature type="compositionally biased region" description="Polar residues" evidence="1">
    <location>
        <begin position="185"/>
        <end position="206"/>
    </location>
</feature>
<dbReference type="OrthoDB" id="3942359at2759"/>
<dbReference type="EMBL" id="JAHFXF010001361">
    <property type="protein sequence ID" value="KAG9669037.1"/>
    <property type="molecule type" value="Genomic_DNA"/>
</dbReference>
<feature type="compositionally biased region" description="Polar residues" evidence="1">
    <location>
        <begin position="253"/>
        <end position="269"/>
    </location>
</feature>